<organism evidence="2 3">
    <name type="scientific">Haematococcus lacustris</name>
    <name type="common">Green alga</name>
    <name type="synonym">Haematococcus pluvialis</name>
    <dbReference type="NCBI Taxonomy" id="44745"/>
    <lineage>
        <taxon>Eukaryota</taxon>
        <taxon>Viridiplantae</taxon>
        <taxon>Chlorophyta</taxon>
        <taxon>core chlorophytes</taxon>
        <taxon>Chlorophyceae</taxon>
        <taxon>CS clade</taxon>
        <taxon>Chlamydomonadales</taxon>
        <taxon>Haematococcaceae</taxon>
        <taxon>Haematococcus</taxon>
    </lineage>
</organism>
<name>A0A6A0A554_HAELA</name>
<reference evidence="2 3" key="1">
    <citation type="submission" date="2020-02" db="EMBL/GenBank/DDBJ databases">
        <title>Draft genome sequence of Haematococcus lacustris strain NIES-144.</title>
        <authorList>
            <person name="Morimoto D."/>
            <person name="Nakagawa S."/>
            <person name="Yoshida T."/>
            <person name="Sawayama S."/>
        </authorList>
    </citation>
    <scope>NUCLEOTIDE SEQUENCE [LARGE SCALE GENOMIC DNA]</scope>
    <source>
        <strain evidence="2 3">NIES-144</strain>
    </source>
</reference>
<sequence length="206" mass="22887">VGYFIGAACVSFNYMFALGILLLLILLAMPWAIVGLSNQLGRARSKNLGLLQIFKQCYNVNALSVSRYFLFGARDMWFEVPLPFFLRDAVYGLGWTRPLTGLFLALWIIIYGQVQSWTPQLILQPLRQSPANSLVALLWCAILVVCPTFLGGMVQWSSIFSDHVVHDMAAIMIAGLAAFCLVFAVNSSVHSYLIVKYADGDKVGRQ</sequence>
<feature type="non-terminal residue" evidence="2">
    <location>
        <position position="1"/>
    </location>
</feature>
<feature type="transmembrane region" description="Helical" evidence="1">
    <location>
        <begin position="12"/>
        <end position="36"/>
    </location>
</feature>
<dbReference type="PANTHER" id="PTHR23547">
    <property type="entry name" value="MAJOR FACILITATOR SUPERFAMILY DOMAIN, GENERAL SUBSTRATE TRANSPORTER"/>
    <property type="match status" value="1"/>
</dbReference>
<evidence type="ECO:0000313" key="2">
    <source>
        <dbReference type="EMBL" id="GFH27492.1"/>
    </source>
</evidence>
<keyword evidence="1" id="KW-0812">Transmembrane</keyword>
<gene>
    <name evidence="2" type="ORF">HaLaN_25820</name>
</gene>
<evidence type="ECO:0000313" key="3">
    <source>
        <dbReference type="Proteomes" id="UP000485058"/>
    </source>
</evidence>
<accession>A0A6A0A554</accession>
<feature type="transmembrane region" description="Helical" evidence="1">
    <location>
        <begin position="168"/>
        <end position="195"/>
    </location>
</feature>
<keyword evidence="1" id="KW-1133">Transmembrane helix</keyword>
<protein>
    <submittedName>
        <fullName evidence="2">Uncharacterized protein</fullName>
    </submittedName>
</protein>
<proteinExistence type="predicted"/>
<keyword evidence="1" id="KW-0472">Membrane</keyword>
<evidence type="ECO:0000256" key="1">
    <source>
        <dbReference type="SAM" id="Phobius"/>
    </source>
</evidence>
<feature type="transmembrane region" description="Helical" evidence="1">
    <location>
        <begin position="90"/>
        <end position="112"/>
    </location>
</feature>
<dbReference type="PANTHER" id="PTHR23547:SF1">
    <property type="entry name" value="MAJOR FACILITATOR SUPERFAMILY MFS_1"/>
    <property type="match status" value="1"/>
</dbReference>
<keyword evidence="3" id="KW-1185">Reference proteome</keyword>
<dbReference type="InterPro" id="IPR047769">
    <property type="entry name" value="MFS_ArsJ"/>
</dbReference>
<dbReference type="Proteomes" id="UP000485058">
    <property type="component" value="Unassembled WGS sequence"/>
</dbReference>
<comment type="caution">
    <text evidence="2">The sequence shown here is derived from an EMBL/GenBank/DDBJ whole genome shotgun (WGS) entry which is preliminary data.</text>
</comment>
<feature type="transmembrane region" description="Helical" evidence="1">
    <location>
        <begin position="133"/>
        <end position="156"/>
    </location>
</feature>
<dbReference type="AlphaFoldDB" id="A0A6A0A554"/>
<dbReference type="EMBL" id="BLLF01003495">
    <property type="protein sequence ID" value="GFH27492.1"/>
    <property type="molecule type" value="Genomic_DNA"/>
</dbReference>